<dbReference type="AlphaFoldDB" id="A0A9P6E0R6"/>
<name>A0A9P6E0R6_9AGAM</name>
<dbReference type="Gene3D" id="3.40.50.720">
    <property type="entry name" value="NAD(P)-binding Rossmann-like Domain"/>
    <property type="match status" value="1"/>
</dbReference>
<comment type="caution">
    <text evidence="1">The sequence shown here is derived from an EMBL/GenBank/DDBJ whole genome shotgun (WGS) entry which is preliminary data.</text>
</comment>
<dbReference type="EMBL" id="MU128926">
    <property type="protein sequence ID" value="KAF9518168.1"/>
    <property type="molecule type" value="Genomic_DNA"/>
</dbReference>
<protein>
    <submittedName>
        <fullName evidence="1">Uncharacterized protein</fullName>
    </submittedName>
</protein>
<dbReference type="GO" id="GO:0016746">
    <property type="term" value="F:acyltransferase activity"/>
    <property type="evidence" value="ECO:0007669"/>
    <property type="project" value="InterPro"/>
</dbReference>
<dbReference type="InterPro" id="IPR016039">
    <property type="entry name" value="Thiolase-like"/>
</dbReference>
<evidence type="ECO:0000313" key="2">
    <source>
        <dbReference type="Proteomes" id="UP000886523"/>
    </source>
</evidence>
<gene>
    <name evidence="1" type="ORF">BS47DRAFT_1358971</name>
</gene>
<accession>A0A9P6E0R6</accession>
<reference evidence="1" key="1">
    <citation type="journal article" date="2020" name="Nat. Commun.">
        <title>Large-scale genome sequencing of mycorrhizal fungi provides insights into the early evolution of symbiotic traits.</title>
        <authorList>
            <person name="Miyauchi S."/>
            <person name="Kiss E."/>
            <person name="Kuo A."/>
            <person name="Drula E."/>
            <person name="Kohler A."/>
            <person name="Sanchez-Garcia M."/>
            <person name="Morin E."/>
            <person name="Andreopoulos B."/>
            <person name="Barry K.W."/>
            <person name="Bonito G."/>
            <person name="Buee M."/>
            <person name="Carver A."/>
            <person name="Chen C."/>
            <person name="Cichocki N."/>
            <person name="Clum A."/>
            <person name="Culley D."/>
            <person name="Crous P.W."/>
            <person name="Fauchery L."/>
            <person name="Girlanda M."/>
            <person name="Hayes R.D."/>
            <person name="Keri Z."/>
            <person name="LaButti K."/>
            <person name="Lipzen A."/>
            <person name="Lombard V."/>
            <person name="Magnuson J."/>
            <person name="Maillard F."/>
            <person name="Murat C."/>
            <person name="Nolan M."/>
            <person name="Ohm R.A."/>
            <person name="Pangilinan J."/>
            <person name="Pereira M.F."/>
            <person name="Perotto S."/>
            <person name="Peter M."/>
            <person name="Pfister S."/>
            <person name="Riley R."/>
            <person name="Sitrit Y."/>
            <person name="Stielow J.B."/>
            <person name="Szollosi G."/>
            <person name="Zifcakova L."/>
            <person name="Stursova M."/>
            <person name="Spatafora J.W."/>
            <person name="Tedersoo L."/>
            <person name="Vaario L.M."/>
            <person name="Yamada A."/>
            <person name="Yan M."/>
            <person name="Wang P."/>
            <person name="Xu J."/>
            <person name="Bruns T."/>
            <person name="Baldrian P."/>
            <person name="Vilgalys R."/>
            <person name="Dunand C."/>
            <person name="Henrissat B."/>
            <person name="Grigoriev I.V."/>
            <person name="Hibbett D."/>
            <person name="Nagy L.G."/>
            <person name="Martin F.M."/>
        </authorList>
    </citation>
    <scope>NUCLEOTIDE SEQUENCE</scope>
    <source>
        <strain evidence="1">UP504</strain>
    </source>
</reference>
<dbReference type="Proteomes" id="UP000886523">
    <property type="component" value="Unassembled WGS sequence"/>
</dbReference>
<proteinExistence type="predicted"/>
<dbReference type="Gene3D" id="3.40.47.10">
    <property type="match status" value="1"/>
</dbReference>
<evidence type="ECO:0000313" key="1">
    <source>
        <dbReference type="EMBL" id="KAF9518168.1"/>
    </source>
</evidence>
<dbReference type="OrthoDB" id="3250906at2759"/>
<organism evidence="1 2">
    <name type="scientific">Hydnum rufescens UP504</name>
    <dbReference type="NCBI Taxonomy" id="1448309"/>
    <lineage>
        <taxon>Eukaryota</taxon>
        <taxon>Fungi</taxon>
        <taxon>Dikarya</taxon>
        <taxon>Basidiomycota</taxon>
        <taxon>Agaricomycotina</taxon>
        <taxon>Agaricomycetes</taxon>
        <taxon>Cantharellales</taxon>
        <taxon>Hydnaceae</taxon>
        <taxon>Hydnum</taxon>
    </lineage>
</organism>
<dbReference type="SUPFAM" id="SSF51735">
    <property type="entry name" value="NAD(P)-binding Rossmann-fold domains"/>
    <property type="match status" value="1"/>
</dbReference>
<sequence length="361" mass="38948">MSTPPAALPEDRIPLLRLSAKLVQTGIATSGTTFKDKNALLTGVGKGSIGVEVIKGLLSGPAHVIITTWRYSHESVEYYEGILQAFGRGGSALTVQDVNALVNYIYSAPNLDLDYILPFASIPENGRDIDGVDDKSEVAHCVMLVNLLHLLGAAKTKKASTPPTQVSLPLSPNHVPKAGANTWVLRARSLVSGPNFCFSSTRATGLMSATNMLAEHIEAHGARTFSAKEMAFNILGLMHPLLPQHHSVQLPELESPESLADLAPLQSLLDLDKVLVITGFTEVGPWGSSRTRWEMEARGSLPSKATLKWPGLWVISNTLMGNSRTVISSVDWVDAKTGEPVDDKVVKTREKSCQFLYDGLC</sequence>
<keyword evidence="2" id="KW-1185">Reference proteome</keyword>
<dbReference type="InterPro" id="IPR036291">
    <property type="entry name" value="NAD(P)-bd_dom_sf"/>
</dbReference>